<dbReference type="PANTHER" id="PTHR37947">
    <property type="entry name" value="BLL2462 PROTEIN"/>
    <property type="match status" value="1"/>
</dbReference>
<dbReference type="EMBL" id="BMGK01000006">
    <property type="protein sequence ID" value="GGD94236.1"/>
    <property type="molecule type" value="Genomic_DNA"/>
</dbReference>
<dbReference type="PANTHER" id="PTHR37947:SF1">
    <property type="entry name" value="BLL2462 PROTEIN"/>
    <property type="match status" value="1"/>
</dbReference>
<dbReference type="InterPro" id="IPR036465">
    <property type="entry name" value="vWFA_dom_sf"/>
</dbReference>
<keyword evidence="1" id="KW-0472">Membrane</keyword>
<dbReference type="RefSeq" id="WP_188441602.1">
    <property type="nucleotide sequence ID" value="NZ_BMGK01000006.1"/>
</dbReference>
<feature type="transmembrane region" description="Helical" evidence="1">
    <location>
        <begin position="649"/>
        <end position="668"/>
    </location>
</feature>
<feature type="transmembrane region" description="Helical" evidence="1">
    <location>
        <begin position="6"/>
        <end position="24"/>
    </location>
</feature>
<proteinExistence type="predicted"/>
<reference evidence="2" key="2">
    <citation type="submission" date="2020-09" db="EMBL/GenBank/DDBJ databases">
        <authorList>
            <person name="Sun Q."/>
            <person name="Zhou Y."/>
        </authorList>
    </citation>
    <scope>NUCLEOTIDE SEQUENCE</scope>
    <source>
        <strain evidence="2">CGMCC 1.12924</strain>
    </source>
</reference>
<name>A0A8J2YB86_9FLAO</name>
<organism evidence="2 3">
    <name type="scientific">Planktosalinus lacus</name>
    <dbReference type="NCBI Taxonomy" id="1526573"/>
    <lineage>
        <taxon>Bacteria</taxon>
        <taxon>Pseudomonadati</taxon>
        <taxon>Bacteroidota</taxon>
        <taxon>Flavobacteriia</taxon>
        <taxon>Flavobacteriales</taxon>
        <taxon>Flavobacteriaceae</taxon>
        <taxon>Planktosalinus</taxon>
    </lineage>
</organism>
<protein>
    <recommendedName>
        <fullName evidence="4">VWA domain-containing protein</fullName>
    </recommendedName>
</protein>
<dbReference type="InterPro" id="IPR029062">
    <property type="entry name" value="Class_I_gatase-like"/>
</dbReference>
<dbReference type="AlphaFoldDB" id="A0A8J2YB86"/>
<feature type="transmembrane region" description="Helical" evidence="1">
    <location>
        <begin position="36"/>
        <end position="54"/>
    </location>
</feature>
<evidence type="ECO:0000313" key="3">
    <source>
        <dbReference type="Proteomes" id="UP000652231"/>
    </source>
</evidence>
<reference evidence="2" key="1">
    <citation type="journal article" date="2014" name="Int. J. Syst. Evol. Microbiol.">
        <title>Complete genome sequence of Corynebacterium casei LMG S-19264T (=DSM 44701T), isolated from a smear-ripened cheese.</title>
        <authorList>
            <consortium name="US DOE Joint Genome Institute (JGI-PGF)"/>
            <person name="Walter F."/>
            <person name="Albersmeier A."/>
            <person name="Kalinowski J."/>
            <person name="Ruckert C."/>
        </authorList>
    </citation>
    <scope>NUCLEOTIDE SEQUENCE</scope>
    <source>
        <strain evidence="2">CGMCC 1.12924</strain>
    </source>
</reference>
<gene>
    <name evidence="2" type="ORF">GCM10011312_17450</name>
</gene>
<evidence type="ECO:0000256" key="1">
    <source>
        <dbReference type="SAM" id="Phobius"/>
    </source>
</evidence>
<comment type="caution">
    <text evidence="2">The sequence shown here is derived from an EMBL/GenBank/DDBJ whole genome shotgun (WGS) entry which is preliminary data.</text>
</comment>
<evidence type="ECO:0008006" key="4">
    <source>
        <dbReference type="Google" id="ProtNLM"/>
    </source>
</evidence>
<dbReference type="Proteomes" id="UP000652231">
    <property type="component" value="Unassembled WGS sequence"/>
</dbReference>
<evidence type="ECO:0000313" key="2">
    <source>
        <dbReference type="EMBL" id="GGD94236.1"/>
    </source>
</evidence>
<accession>A0A8J2YB86</accession>
<dbReference type="SUPFAM" id="SSF53300">
    <property type="entry name" value="vWA-like"/>
    <property type="match status" value="1"/>
</dbReference>
<keyword evidence="1" id="KW-1133">Transmembrane helix</keyword>
<dbReference type="SUPFAM" id="SSF52317">
    <property type="entry name" value="Class I glutamine amidotransferase-like"/>
    <property type="match status" value="1"/>
</dbReference>
<sequence>MHENSLLYIILAAFVALSIASFFYGYKSKLSVKLRWLFGALRFLSIFILLLLLINPKFYNTSYYNEKPVLTVLIDNSESVSYLERSQETQNAVNFIKNNDALQNRFDVSFYSFGESLNTADSLSFSEKQTSLSQPLLSLNEVNKNKVAPIIVLTDGNQTYGADYEFISQSLKQPVYPIILGDTITYKDVSISRINANRYAYLNNEFPVEVFLLYSGNTSENATFTVKQGTSTVYQQTIQFSESQSSQVLNFTLPANRVGVQKYTAEIGKLQNEKNKVNNKSVFAVEVIDEATNILLVSDIIHPDIGALKKSIGSNEQRKVTIASPEEALNDLEDYQLVVLYQPTSRFTELFNKIEQLSLNYFLITGSQTNWTFLNRIQSHFTKSAYSTEEVQGVLNTAYSLFSVEDIGFNNLPPLKSSLGDLTFEGAHEVLLKQQILGITTENALLSTYEEGSQRHALLDGENIWKWRANVYLKNTSFNPFDDFISNLVQYLASDKNKTRLDVEASSFYYNNGDIRVKAQFFDKNYVFNNRASLNITVKNIETEQTNTFPLLLKSNFYEVNLSNLEPGDYTYTVSVTEEPLSVSGSFSVLEFNVEQQFLNANVDKLSRLSNATNGAHYFIDNFSELEQDLLNDTRYETIQKSEQKIVTLLDWKILLFVLVAILAIEWFSRKYFGLI</sequence>
<keyword evidence="1" id="KW-0812">Transmembrane</keyword>
<keyword evidence="3" id="KW-1185">Reference proteome</keyword>